<feature type="transmembrane region" description="Helical" evidence="7">
    <location>
        <begin position="136"/>
        <end position="156"/>
    </location>
</feature>
<evidence type="ECO:0000313" key="8">
    <source>
        <dbReference type="EMBL" id="EON97472.1"/>
    </source>
</evidence>
<keyword evidence="4 7" id="KW-0812">Transmembrane</keyword>
<evidence type="ECO:0000256" key="1">
    <source>
        <dbReference type="ARBA" id="ARBA00004141"/>
    </source>
</evidence>
<dbReference type="eggNOG" id="KOG0254">
    <property type="taxonomic scope" value="Eukaryota"/>
</dbReference>
<evidence type="ECO:0000256" key="4">
    <source>
        <dbReference type="ARBA" id="ARBA00022692"/>
    </source>
</evidence>
<dbReference type="SUPFAM" id="SSF103473">
    <property type="entry name" value="MFS general substrate transporter"/>
    <property type="match status" value="1"/>
</dbReference>
<dbReference type="AlphaFoldDB" id="R8BDU9"/>
<feature type="transmembrane region" description="Helical" evidence="7">
    <location>
        <begin position="97"/>
        <end position="116"/>
    </location>
</feature>
<dbReference type="PANTHER" id="PTHR23501:SF193">
    <property type="entry name" value="MULTIDRUG TRANSPORTER, PUTATIVE (AFU_ORTHOLOGUE AFUA_8G00940)-RELATED"/>
    <property type="match status" value="1"/>
</dbReference>
<accession>R8BDU9</accession>
<sequence length="195" mass="21616">MSIISTAIPVITNDFHSLKDIGWCFYINLPIGGLAAALMIFIHVPDQVKKPPFKSVVTDKNAWQKFDLIGAIIFIPTMVMLLLALHFGGNEHPWKSATVIGLFCGFGGLAAVFLYWEYRAGEHAMMPFSIIRKRVVWTSCISNMFAFGANYCVIYFLPVYFQAILNATPFHSGVDMLPSVLLQIVFAVSSGVMGE</sequence>
<dbReference type="Gene3D" id="1.20.1250.20">
    <property type="entry name" value="MFS general substrate transporter like domains"/>
    <property type="match status" value="1"/>
</dbReference>
<proteinExistence type="inferred from homology"/>
<keyword evidence="9" id="KW-1185">Reference proteome</keyword>
<gene>
    <name evidence="8" type="ORF">UCRPA7_6782</name>
</gene>
<comment type="similarity">
    <text evidence="2">Belongs to the major facilitator superfamily. TCR/Tet family.</text>
</comment>
<dbReference type="OrthoDB" id="10021397at2759"/>
<dbReference type="GO" id="GO:0022857">
    <property type="term" value="F:transmembrane transporter activity"/>
    <property type="evidence" value="ECO:0007669"/>
    <property type="project" value="InterPro"/>
</dbReference>
<reference evidence="9" key="1">
    <citation type="journal article" date="2013" name="Genome Announc.">
        <title>Draft genome sequence of the ascomycete Phaeoacremonium aleophilum strain UCR-PA7, a causal agent of the esca disease complex in grapevines.</title>
        <authorList>
            <person name="Blanco-Ulate B."/>
            <person name="Rolshausen P."/>
            <person name="Cantu D."/>
        </authorList>
    </citation>
    <scope>NUCLEOTIDE SEQUENCE [LARGE SCALE GENOMIC DNA]</scope>
    <source>
        <strain evidence="9">UCR-PA7</strain>
    </source>
</reference>
<dbReference type="InterPro" id="IPR036259">
    <property type="entry name" value="MFS_trans_sf"/>
</dbReference>
<dbReference type="HOGENOM" id="CLU_1397212_0_0_1"/>
<evidence type="ECO:0000256" key="5">
    <source>
        <dbReference type="ARBA" id="ARBA00022989"/>
    </source>
</evidence>
<evidence type="ECO:0000256" key="7">
    <source>
        <dbReference type="SAM" id="Phobius"/>
    </source>
</evidence>
<dbReference type="InterPro" id="IPR010573">
    <property type="entry name" value="MFS_Str1/Tri12-like"/>
</dbReference>
<keyword evidence="5 7" id="KW-1133">Transmembrane helix</keyword>
<dbReference type="KEGG" id="tmn:UCRPA7_6782"/>
<organism evidence="8 9">
    <name type="scientific">Phaeoacremonium minimum (strain UCR-PA7)</name>
    <name type="common">Esca disease fungus</name>
    <name type="synonym">Togninia minima</name>
    <dbReference type="NCBI Taxonomy" id="1286976"/>
    <lineage>
        <taxon>Eukaryota</taxon>
        <taxon>Fungi</taxon>
        <taxon>Dikarya</taxon>
        <taxon>Ascomycota</taxon>
        <taxon>Pezizomycotina</taxon>
        <taxon>Sordariomycetes</taxon>
        <taxon>Sordariomycetidae</taxon>
        <taxon>Togniniales</taxon>
        <taxon>Togniniaceae</taxon>
        <taxon>Phaeoacremonium</taxon>
    </lineage>
</organism>
<protein>
    <submittedName>
        <fullName evidence="8">Putative mfs multidrug protein</fullName>
    </submittedName>
</protein>
<dbReference type="GO" id="GO:0005886">
    <property type="term" value="C:plasma membrane"/>
    <property type="evidence" value="ECO:0007669"/>
    <property type="project" value="TreeGrafter"/>
</dbReference>
<evidence type="ECO:0000256" key="3">
    <source>
        <dbReference type="ARBA" id="ARBA00022448"/>
    </source>
</evidence>
<feature type="transmembrane region" description="Helical" evidence="7">
    <location>
        <begin position="25"/>
        <end position="45"/>
    </location>
</feature>
<dbReference type="Proteomes" id="UP000014074">
    <property type="component" value="Unassembled WGS sequence"/>
</dbReference>
<feature type="transmembrane region" description="Helical" evidence="7">
    <location>
        <begin position="66"/>
        <end position="85"/>
    </location>
</feature>
<evidence type="ECO:0000256" key="6">
    <source>
        <dbReference type="ARBA" id="ARBA00023136"/>
    </source>
</evidence>
<keyword evidence="3" id="KW-0813">Transport</keyword>
<dbReference type="RefSeq" id="XP_007917509.1">
    <property type="nucleotide sequence ID" value="XM_007919318.1"/>
</dbReference>
<comment type="subcellular location">
    <subcellularLocation>
        <location evidence="1">Membrane</location>
        <topology evidence="1">Multi-pass membrane protein</topology>
    </subcellularLocation>
</comment>
<dbReference type="EMBL" id="KB933264">
    <property type="protein sequence ID" value="EON97472.1"/>
    <property type="molecule type" value="Genomic_DNA"/>
</dbReference>
<dbReference type="Pfam" id="PF06609">
    <property type="entry name" value="TRI12"/>
    <property type="match status" value="1"/>
</dbReference>
<name>R8BDU9_PHAM7</name>
<feature type="transmembrane region" description="Helical" evidence="7">
    <location>
        <begin position="176"/>
        <end position="194"/>
    </location>
</feature>
<evidence type="ECO:0000313" key="9">
    <source>
        <dbReference type="Proteomes" id="UP000014074"/>
    </source>
</evidence>
<evidence type="ECO:0000256" key="2">
    <source>
        <dbReference type="ARBA" id="ARBA00007520"/>
    </source>
</evidence>
<dbReference type="GeneID" id="19327474"/>
<dbReference type="PANTHER" id="PTHR23501">
    <property type="entry name" value="MAJOR FACILITATOR SUPERFAMILY"/>
    <property type="match status" value="1"/>
</dbReference>
<keyword evidence="6 7" id="KW-0472">Membrane</keyword>